<feature type="domain" description="Peptidase M28" evidence="4">
    <location>
        <begin position="164"/>
        <end position="235"/>
    </location>
</feature>
<gene>
    <name evidence="5" type="ORF">TCAL_10907</name>
</gene>
<evidence type="ECO:0000256" key="1">
    <source>
        <dbReference type="ARBA" id="ARBA00001947"/>
    </source>
</evidence>
<reference evidence="5 6" key="1">
    <citation type="journal article" date="2018" name="Nat. Ecol. Evol.">
        <title>Genomic signatures of mitonuclear coevolution across populations of Tigriopus californicus.</title>
        <authorList>
            <person name="Barreto F.S."/>
            <person name="Watson E.T."/>
            <person name="Lima T.G."/>
            <person name="Willett C.S."/>
            <person name="Edmands S."/>
            <person name="Li W."/>
            <person name="Burton R.S."/>
        </authorList>
    </citation>
    <scope>NUCLEOTIDE SEQUENCE [LARGE SCALE GENOMIC DNA]</scope>
    <source>
        <strain evidence="5 6">San Diego</strain>
    </source>
</reference>
<feature type="compositionally biased region" description="Basic and acidic residues" evidence="3">
    <location>
        <begin position="497"/>
        <end position="508"/>
    </location>
</feature>
<sequence>MPITNPTDKRFGFYRQLEQTNEKDVALFSKYNMPYVAINFMDETVIKIEGHVHVVLQAEIQYFAQIMQALSVGSLDALEVIPEHLNFIVNGALTTERSLDFDKFHQIKSKEIAGAYIWKKLGSLGFVCGMQSFKPKQFLHTYRSDEDQVLGTNMFSIIPGEHFGTKEDKILVVGAHWDTVDGSSGFDDNASGVAAVLELGRALSMAECSLKYTVILVTFDLEEHGTQGSLAFVQDFLVNMILKPMGFPGFQGAIILDSIMSFNTTIDSQILPPDYEYGAPEAFADITNEGRKGDFIGLYSRDYDSQLSNRFQHHWHLQTKSGWEMFKIKEFRLKTLSTQKPDPLIFANMTNFLRSDHVRFWYGDNEAFYTSFKSVMISDSGPSRGNMASCYHQECDSSLFNKTVPMTNLQFLEKVVQTLIDTVVDASQAECKSDRFIVPFESEPDGSYVYEDKFNDQNSLPMVQNQNSKGEVKGTSSTNEATVMKIPTTENVKIEDRVPGASKADTDMQRPNSFMSGRDQYSSKRPSTWESSTEPKQEAPLFPSHSEPTKVTLKDETRISEGLSSNSLLDNKQSFEETAERRNFPEDLLALKNAHTQMQNMKVRPLPGSEPYLGPNQSPKQGGIPRVQGYIRNKKAYYANPKPTSNGYIRYLVNPMFQKNYIPYVYPMYSVPIVPLRTYHITSRYSPYYG</sequence>
<feature type="region of interest" description="Disordered" evidence="3">
    <location>
        <begin position="497"/>
        <end position="548"/>
    </location>
</feature>
<proteinExistence type="inferred from homology"/>
<organism evidence="5 6">
    <name type="scientific">Tigriopus californicus</name>
    <name type="common">Marine copepod</name>
    <dbReference type="NCBI Taxonomy" id="6832"/>
    <lineage>
        <taxon>Eukaryota</taxon>
        <taxon>Metazoa</taxon>
        <taxon>Ecdysozoa</taxon>
        <taxon>Arthropoda</taxon>
        <taxon>Crustacea</taxon>
        <taxon>Multicrustacea</taxon>
        <taxon>Hexanauplia</taxon>
        <taxon>Copepoda</taxon>
        <taxon>Harpacticoida</taxon>
        <taxon>Harpacticidae</taxon>
        <taxon>Tigriopus</taxon>
    </lineage>
</organism>
<dbReference type="InterPro" id="IPR045175">
    <property type="entry name" value="M28_fam"/>
</dbReference>
<comment type="cofactor">
    <cofactor evidence="1">
        <name>Zn(2+)</name>
        <dbReference type="ChEBI" id="CHEBI:29105"/>
    </cofactor>
</comment>
<evidence type="ECO:0000313" key="6">
    <source>
        <dbReference type="Proteomes" id="UP000318571"/>
    </source>
</evidence>
<dbReference type="SUPFAM" id="SSF53187">
    <property type="entry name" value="Zn-dependent exopeptidases"/>
    <property type="match status" value="1"/>
</dbReference>
<comment type="caution">
    <text evidence="5">The sequence shown here is derived from an EMBL/GenBank/DDBJ whole genome shotgun (WGS) entry which is preliminary data.</text>
</comment>
<keyword evidence="6" id="KW-1185">Reference proteome</keyword>
<dbReference type="GO" id="GO:0006508">
    <property type="term" value="P:proteolysis"/>
    <property type="evidence" value="ECO:0007669"/>
    <property type="project" value="InterPro"/>
</dbReference>
<dbReference type="GO" id="GO:0008235">
    <property type="term" value="F:metalloexopeptidase activity"/>
    <property type="evidence" value="ECO:0007669"/>
    <property type="project" value="InterPro"/>
</dbReference>
<dbReference type="AlphaFoldDB" id="A0A553PJU1"/>
<dbReference type="Gene3D" id="3.40.630.10">
    <property type="entry name" value="Zn peptidases"/>
    <property type="match status" value="1"/>
</dbReference>
<dbReference type="EMBL" id="VCGU01000003">
    <property type="protein sequence ID" value="TRY77942.1"/>
    <property type="molecule type" value="Genomic_DNA"/>
</dbReference>
<accession>A0A553PJU1</accession>
<evidence type="ECO:0000256" key="3">
    <source>
        <dbReference type="SAM" id="MobiDB-lite"/>
    </source>
</evidence>
<comment type="similarity">
    <text evidence="2">Belongs to the peptidase M28 family. M28B subfamily.</text>
</comment>
<dbReference type="PANTHER" id="PTHR12147">
    <property type="entry name" value="METALLOPEPTIDASE M28 FAMILY MEMBER"/>
    <property type="match status" value="1"/>
</dbReference>
<protein>
    <recommendedName>
        <fullName evidence="4">Peptidase M28 domain-containing protein</fullName>
    </recommendedName>
</protein>
<dbReference type="Pfam" id="PF04389">
    <property type="entry name" value="Peptidase_M28"/>
    <property type="match status" value="1"/>
</dbReference>
<dbReference type="InterPro" id="IPR007484">
    <property type="entry name" value="Peptidase_M28"/>
</dbReference>
<evidence type="ECO:0000259" key="4">
    <source>
        <dbReference type="Pfam" id="PF04389"/>
    </source>
</evidence>
<dbReference type="PANTHER" id="PTHR12147:SF26">
    <property type="entry name" value="PEPTIDASE M28 DOMAIN-CONTAINING PROTEIN"/>
    <property type="match status" value="1"/>
</dbReference>
<feature type="compositionally biased region" description="Polar residues" evidence="3">
    <location>
        <begin position="509"/>
        <end position="534"/>
    </location>
</feature>
<dbReference type="STRING" id="6832.A0A553PJU1"/>
<evidence type="ECO:0000256" key="2">
    <source>
        <dbReference type="ARBA" id="ARBA00005634"/>
    </source>
</evidence>
<dbReference type="Proteomes" id="UP000318571">
    <property type="component" value="Chromosome 11"/>
</dbReference>
<name>A0A553PJU1_TIGCA</name>
<evidence type="ECO:0000313" key="5">
    <source>
        <dbReference type="EMBL" id="TRY77942.1"/>
    </source>
</evidence>